<dbReference type="Gramene" id="ONK78427">
    <property type="protein sequence ID" value="ONK78427"/>
    <property type="gene ID" value="A4U43_C02F18650"/>
</dbReference>
<dbReference type="Pfam" id="PF02365">
    <property type="entry name" value="NAM"/>
    <property type="match status" value="1"/>
</dbReference>
<evidence type="ECO:0000256" key="4">
    <source>
        <dbReference type="ARBA" id="ARBA00023242"/>
    </source>
</evidence>
<accession>A0A5P1FLZ1</accession>
<keyword evidence="4" id="KW-0539">Nucleus</keyword>
<evidence type="ECO:0000256" key="1">
    <source>
        <dbReference type="ARBA" id="ARBA00023015"/>
    </source>
</evidence>
<feature type="region of interest" description="Disordered" evidence="5">
    <location>
        <begin position="191"/>
        <end position="210"/>
    </location>
</feature>
<evidence type="ECO:0000313" key="8">
    <source>
        <dbReference type="Proteomes" id="UP000243459"/>
    </source>
</evidence>
<dbReference type="Proteomes" id="UP000243459">
    <property type="component" value="Chromosome 2"/>
</dbReference>
<keyword evidence="3" id="KW-0804">Transcription</keyword>
<reference evidence="8" key="1">
    <citation type="journal article" date="2017" name="Nat. Commun.">
        <title>The asparagus genome sheds light on the origin and evolution of a young Y chromosome.</title>
        <authorList>
            <person name="Harkess A."/>
            <person name="Zhou J."/>
            <person name="Xu C."/>
            <person name="Bowers J.E."/>
            <person name="Van der Hulst R."/>
            <person name="Ayyampalayam S."/>
            <person name="Mercati F."/>
            <person name="Riccardi P."/>
            <person name="McKain M.R."/>
            <person name="Kakrana A."/>
            <person name="Tang H."/>
            <person name="Ray J."/>
            <person name="Groenendijk J."/>
            <person name="Arikit S."/>
            <person name="Mathioni S.M."/>
            <person name="Nakano M."/>
            <person name="Shan H."/>
            <person name="Telgmann-Rauber A."/>
            <person name="Kanno A."/>
            <person name="Yue Z."/>
            <person name="Chen H."/>
            <person name="Li W."/>
            <person name="Chen Y."/>
            <person name="Xu X."/>
            <person name="Zhang Y."/>
            <person name="Luo S."/>
            <person name="Chen H."/>
            <person name="Gao J."/>
            <person name="Mao Z."/>
            <person name="Pires J.C."/>
            <person name="Luo M."/>
            <person name="Kudrna D."/>
            <person name="Wing R.A."/>
            <person name="Meyers B.C."/>
            <person name="Yi K."/>
            <person name="Kong H."/>
            <person name="Lavrijsen P."/>
            <person name="Sunseri F."/>
            <person name="Falavigna A."/>
            <person name="Ye Y."/>
            <person name="Leebens-Mack J.H."/>
            <person name="Chen G."/>
        </authorList>
    </citation>
    <scope>NUCLEOTIDE SEQUENCE [LARGE SCALE GENOMIC DNA]</scope>
    <source>
        <strain evidence="8">cv. DH0086</strain>
    </source>
</reference>
<keyword evidence="2" id="KW-0238">DNA-binding</keyword>
<dbReference type="PANTHER" id="PTHR31719">
    <property type="entry name" value="NAC TRANSCRIPTION FACTOR 56"/>
    <property type="match status" value="1"/>
</dbReference>
<keyword evidence="1" id="KW-0805">Transcription regulation</keyword>
<protein>
    <recommendedName>
        <fullName evidence="6">NAC domain-containing protein</fullName>
    </recommendedName>
</protein>
<keyword evidence="8" id="KW-1185">Reference proteome</keyword>
<dbReference type="InterPro" id="IPR003441">
    <property type="entry name" value="NAC-dom"/>
</dbReference>
<gene>
    <name evidence="7" type="ORF">A4U43_C02F18650</name>
</gene>
<evidence type="ECO:0000256" key="5">
    <source>
        <dbReference type="SAM" id="MobiDB-lite"/>
    </source>
</evidence>
<evidence type="ECO:0000256" key="3">
    <source>
        <dbReference type="ARBA" id="ARBA00023163"/>
    </source>
</evidence>
<name>A0A5P1FLZ1_ASPOF</name>
<dbReference type="AlphaFoldDB" id="A0A5P1FLZ1"/>
<feature type="domain" description="NAC" evidence="6">
    <location>
        <begin position="15"/>
        <end position="175"/>
    </location>
</feature>
<dbReference type="GO" id="GO:0006355">
    <property type="term" value="P:regulation of DNA-templated transcription"/>
    <property type="evidence" value="ECO:0007669"/>
    <property type="project" value="InterPro"/>
</dbReference>
<dbReference type="OrthoDB" id="696608at2759"/>
<dbReference type="Gene3D" id="2.170.150.80">
    <property type="entry name" value="NAC domain"/>
    <property type="match status" value="1"/>
</dbReference>
<dbReference type="SUPFAM" id="SSF101941">
    <property type="entry name" value="NAC domain"/>
    <property type="match status" value="1"/>
</dbReference>
<evidence type="ECO:0000256" key="2">
    <source>
        <dbReference type="ARBA" id="ARBA00023125"/>
    </source>
</evidence>
<dbReference type="EMBL" id="CM007382">
    <property type="protein sequence ID" value="ONK78427.1"/>
    <property type="molecule type" value="Genomic_DNA"/>
</dbReference>
<dbReference type="PROSITE" id="PS51005">
    <property type="entry name" value="NAC"/>
    <property type="match status" value="1"/>
</dbReference>
<organism evidence="7 8">
    <name type="scientific">Asparagus officinalis</name>
    <name type="common">Garden asparagus</name>
    <dbReference type="NCBI Taxonomy" id="4686"/>
    <lineage>
        <taxon>Eukaryota</taxon>
        <taxon>Viridiplantae</taxon>
        <taxon>Streptophyta</taxon>
        <taxon>Embryophyta</taxon>
        <taxon>Tracheophyta</taxon>
        <taxon>Spermatophyta</taxon>
        <taxon>Magnoliopsida</taxon>
        <taxon>Liliopsida</taxon>
        <taxon>Asparagales</taxon>
        <taxon>Asparagaceae</taxon>
        <taxon>Asparagoideae</taxon>
        <taxon>Asparagus</taxon>
    </lineage>
</organism>
<evidence type="ECO:0000313" key="7">
    <source>
        <dbReference type="EMBL" id="ONK78427.1"/>
    </source>
</evidence>
<dbReference type="InterPro" id="IPR036093">
    <property type="entry name" value="NAC_dom_sf"/>
</dbReference>
<evidence type="ECO:0000259" key="6">
    <source>
        <dbReference type="PROSITE" id="PS51005"/>
    </source>
</evidence>
<dbReference type="OMA" id="RYCNDIV"/>
<dbReference type="PANTHER" id="PTHR31719:SF43">
    <property type="entry name" value="NAC TRANSCRIPTION FACTOR 56"/>
    <property type="match status" value="1"/>
</dbReference>
<proteinExistence type="predicted"/>
<sequence>METQEGADDLRTLFRYPGFNFSPSDVHLVAFYLRRRISGVMIPSSLVRELDVYSTEPWNLPAGGLLQPESEGEYSDLFGFPESEEKRMLFFTRRHPISARSRKFNRNAGCGLWHCGSKDKDVKHGSQVIGYRLQFTFRKMGVGNQKVHTNWIMHEFRLDKETNIDSLVLCKIFKRKHGEEGDTGGLGAVTALSGVSDGGEEEEEKEGRLEKRRRVVESGGLQKGLMDGYAEESSLFSAVYESIFLDDAGIDASSSFFPFHF</sequence>
<dbReference type="GO" id="GO:0003677">
    <property type="term" value="F:DNA binding"/>
    <property type="evidence" value="ECO:0007669"/>
    <property type="project" value="UniProtKB-KW"/>
</dbReference>